<name>A0A455W3J6_MARNT</name>
<evidence type="ECO:0000313" key="1">
    <source>
        <dbReference type="EMBL" id="BBJ03816.1"/>
    </source>
</evidence>
<dbReference type="EMBL" id="AP019537">
    <property type="protein sequence ID" value="BBJ03816.1"/>
    <property type="molecule type" value="Genomic_DNA"/>
</dbReference>
<dbReference type="AlphaFoldDB" id="A0A455W3J6"/>
<proteinExistence type="predicted"/>
<organism evidence="1">
    <name type="scientific">Marinobacter nauticus</name>
    <name type="common">Marinobacter hydrocarbonoclasticus</name>
    <name type="synonym">Marinobacter aquaeolei</name>
    <dbReference type="NCBI Taxonomy" id="2743"/>
    <lineage>
        <taxon>Bacteria</taxon>
        <taxon>Pseudomonadati</taxon>
        <taxon>Pseudomonadota</taxon>
        <taxon>Gammaproteobacteria</taxon>
        <taxon>Pseudomonadales</taxon>
        <taxon>Marinobacteraceae</taxon>
        <taxon>Marinobacter</taxon>
    </lineage>
</organism>
<reference evidence="1" key="1">
    <citation type="submission" date="2019-03" db="EMBL/GenBank/DDBJ databases">
        <title>Whole genome analysis of nitrate-reducing bacteria Marinobacter hydrocarbonoclasticus YB03.</title>
        <authorList>
            <person name="Azam A.H."/>
            <person name="Yuk S.R."/>
            <person name="Kamarisima K."/>
            <person name="Miyanaga K."/>
            <person name="Tanji Y."/>
        </authorList>
    </citation>
    <scope>NUCLEOTIDE SEQUENCE</scope>
    <source>
        <strain evidence="1">YB03</strain>
    </source>
</reference>
<sequence length="116" mass="12723">MNVSITAPLFDLDGHVLLTEVDPAGLAGFERRNNRIATLDGGAVITDFGYSDADRTLDIRWPARDRATVDTVRRLAKSYSRLIVATEEGCFIGAPGPFAMSDDEAQIQILVEKRID</sequence>
<accession>A0A455W3J6</accession>
<gene>
    <name evidence="1" type="ORF">YBY_16640</name>
</gene>
<protein>
    <submittedName>
        <fullName evidence="1">Uncharacterized protein</fullName>
    </submittedName>
</protein>